<dbReference type="Proteomes" id="UP001219037">
    <property type="component" value="Chromosome"/>
</dbReference>
<organism evidence="1 2">
    <name type="scientific">Citricoccus muralis</name>
    <dbReference type="NCBI Taxonomy" id="169134"/>
    <lineage>
        <taxon>Bacteria</taxon>
        <taxon>Bacillati</taxon>
        <taxon>Actinomycetota</taxon>
        <taxon>Actinomycetes</taxon>
        <taxon>Micrococcales</taxon>
        <taxon>Micrococcaceae</taxon>
        <taxon>Citricoccus</taxon>
    </lineage>
</organism>
<gene>
    <name evidence="1" type="ORF">P8192_05065</name>
</gene>
<dbReference type="InterPro" id="IPR041289">
    <property type="entry name" value="Bact_RF_family3"/>
</dbReference>
<protein>
    <submittedName>
        <fullName evidence="1">Uncharacterized protein</fullName>
    </submittedName>
</protein>
<evidence type="ECO:0000313" key="1">
    <source>
        <dbReference type="EMBL" id="WFP17479.1"/>
    </source>
</evidence>
<proteinExistence type="predicted"/>
<evidence type="ECO:0000313" key="2">
    <source>
        <dbReference type="Proteomes" id="UP001219037"/>
    </source>
</evidence>
<name>A0ABY8H8K0_9MICC</name>
<keyword evidence="2" id="KW-1185">Reference proteome</keyword>
<reference evidence="1 2" key="1">
    <citation type="submission" date="2023-04" db="EMBL/GenBank/DDBJ databases">
        <title>Funneling lignin-derived compounds into biodiesel using alkali-halophilic Citricoccus sp. P2.</title>
        <authorList>
            <person name="Luo C.-B."/>
        </authorList>
    </citation>
    <scope>NUCLEOTIDE SEQUENCE [LARGE SCALE GENOMIC DNA]</scope>
    <source>
        <strain evidence="1 2">P2</strain>
    </source>
</reference>
<accession>A0ABY8H8K0</accession>
<sequence length="367" mass="39225">MDASKTLGSFDHITHDDLKAMAAATGPVVSLFAPTAPAHHQPQDTGIRLKSLTTSAVRAFLEQGTDEATAKRIVAPLEALATDGAFLRSQSESIAAFAADGVHFVYRLGLPLDEHVAVNDHFVLRPIASALTQSHAFYVLALSRNKVRLFNATEDTIHPIDLGDTVPSSIDDVIDPEERQKHLQHRSTGGGKAMFHGHGSGDEIDQIDKEKFVKAVGDGLGTLLGKARSQPMVLAAVSEAHPLMKRLSAYPVLLDDFISGNHDATGPAELHAAAWKIARAWFEKNDDAAYDRFAAAHGTGNGIAQPDEIREAAQQGRVDTLFINPSLGASEGNGDVDRAILDTLNSSGNLVIISDGRIENVGALLRF</sequence>
<dbReference type="RefSeq" id="WP_278159015.1">
    <property type="nucleotide sequence ID" value="NZ_CP121252.1"/>
</dbReference>
<dbReference type="EMBL" id="CP121252">
    <property type="protein sequence ID" value="WFP17479.1"/>
    <property type="molecule type" value="Genomic_DNA"/>
</dbReference>
<dbReference type="Pfam" id="PF18845">
    <property type="entry name" value="baeRF_family3"/>
    <property type="match status" value="1"/>
</dbReference>